<protein>
    <submittedName>
        <fullName evidence="6">Phosphocarrier protein HPr</fullName>
        <ecNumber evidence="6">2.7.11.-</ecNumber>
    </submittedName>
</protein>
<dbReference type="EC" id="2.7.11.-" evidence="6"/>
<evidence type="ECO:0000256" key="4">
    <source>
        <dbReference type="ARBA" id="ARBA00022683"/>
    </source>
</evidence>
<keyword evidence="4" id="KW-0598">Phosphotransferase system</keyword>
<evidence type="ECO:0000259" key="5">
    <source>
        <dbReference type="PROSITE" id="PS51350"/>
    </source>
</evidence>
<dbReference type="EMBL" id="SJPM01000005">
    <property type="protein sequence ID" value="TWT96393.1"/>
    <property type="molecule type" value="Genomic_DNA"/>
</dbReference>
<sequence length="116" mass="12522">MNSTSPERPDHLEHTVRVINPQGLHARPADLLVRCADEYESVIHLQKGSETVDCRSILSLLTLGATEGTDLRVTVQGADAVEAMAAICELFERGFHELESPTQSSITDATIAGDGH</sequence>
<dbReference type="Gene3D" id="3.30.1340.10">
    <property type="entry name" value="HPr-like"/>
    <property type="match status" value="1"/>
</dbReference>
<dbReference type="InterPro" id="IPR035895">
    <property type="entry name" value="HPr-like_sf"/>
</dbReference>
<comment type="similarity">
    <text evidence="2">Belongs to the HPr family.</text>
</comment>
<keyword evidence="6" id="KW-0808">Transferase</keyword>
<dbReference type="PROSITE" id="PS00589">
    <property type="entry name" value="PTS_HPR_SER"/>
    <property type="match status" value="1"/>
</dbReference>
<organism evidence="6 7">
    <name type="scientific">Neorhodopirellula pilleata</name>
    <dbReference type="NCBI Taxonomy" id="2714738"/>
    <lineage>
        <taxon>Bacteria</taxon>
        <taxon>Pseudomonadati</taxon>
        <taxon>Planctomycetota</taxon>
        <taxon>Planctomycetia</taxon>
        <taxon>Pirellulales</taxon>
        <taxon>Pirellulaceae</taxon>
        <taxon>Neorhodopirellula</taxon>
    </lineage>
</organism>
<dbReference type="GO" id="GO:0016740">
    <property type="term" value="F:transferase activity"/>
    <property type="evidence" value="ECO:0007669"/>
    <property type="project" value="UniProtKB-KW"/>
</dbReference>
<dbReference type="Pfam" id="PF00381">
    <property type="entry name" value="PTS-HPr"/>
    <property type="match status" value="1"/>
</dbReference>
<dbReference type="InterPro" id="IPR000032">
    <property type="entry name" value="HPr-like"/>
</dbReference>
<keyword evidence="7" id="KW-1185">Reference proteome</keyword>
<dbReference type="AlphaFoldDB" id="A0A5C6ADS5"/>
<comment type="caution">
    <text evidence="6">The sequence shown here is derived from an EMBL/GenBank/DDBJ whole genome shotgun (WGS) entry which is preliminary data.</text>
</comment>
<proteinExistence type="inferred from homology"/>
<feature type="domain" description="HPr" evidence="5">
    <location>
        <begin position="11"/>
        <end position="98"/>
    </location>
</feature>
<dbReference type="PANTHER" id="PTHR33705:SF2">
    <property type="entry name" value="PHOSPHOCARRIER PROTEIN NPR"/>
    <property type="match status" value="1"/>
</dbReference>
<dbReference type="OrthoDB" id="9809047at2"/>
<evidence type="ECO:0000256" key="3">
    <source>
        <dbReference type="ARBA" id="ARBA00022490"/>
    </source>
</evidence>
<reference evidence="6 7" key="1">
    <citation type="submission" date="2019-02" db="EMBL/GenBank/DDBJ databases">
        <title>Deep-cultivation of Planctomycetes and their phenomic and genomic characterization uncovers novel biology.</title>
        <authorList>
            <person name="Wiegand S."/>
            <person name="Jogler M."/>
            <person name="Boedeker C."/>
            <person name="Pinto D."/>
            <person name="Vollmers J."/>
            <person name="Rivas-Marin E."/>
            <person name="Kohn T."/>
            <person name="Peeters S.H."/>
            <person name="Heuer A."/>
            <person name="Rast P."/>
            <person name="Oberbeckmann S."/>
            <person name="Bunk B."/>
            <person name="Jeske O."/>
            <person name="Meyerdierks A."/>
            <person name="Storesund J.E."/>
            <person name="Kallscheuer N."/>
            <person name="Luecker S."/>
            <person name="Lage O.M."/>
            <person name="Pohl T."/>
            <person name="Merkel B.J."/>
            <person name="Hornburger P."/>
            <person name="Mueller R.-W."/>
            <person name="Bruemmer F."/>
            <person name="Labrenz M."/>
            <person name="Spormann A.M."/>
            <person name="Op Den Camp H."/>
            <person name="Overmann J."/>
            <person name="Amann R."/>
            <person name="Jetten M.S.M."/>
            <person name="Mascher T."/>
            <person name="Medema M.H."/>
            <person name="Devos D.P."/>
            <person name="Kaster A.-K."/>
            <person name="Ovreas L."/>
            <person name="Rohde M."/>
            <person name="Galperin M.Y."/>
            <person name="Jogler C."/>
        </authorList>
    </citation>
    <scope>NUCLEOTIDE SEQUENCE [LARGE SCALE GENOMIC DNA]</scope>
    <source>
        <strain evidence="6 7">Pla100</strain>
    </source>
</reference>
<dbReference type="GO" id="GO:0005737">
    <property type="term" value="C:cytoplasm"/>
    <property type="evidence" value="ECO:0007669"/>
    <property type="project" value="UniProtKB-SubCell"/>
</dbReference>
<keyword evidence="3" id="KW-0963">Cytoplasm</keyword>
<dbReference type="GO" id="GO:0009401">
    <property type="term" value="P:phosphoenolpyruvate-dependent sugar phosphotransferase system"/>
    <property type="evidence" value="ECO:0007669"/>
    <property type="project" value="UniProtKB-KW"/>
</dbReference>
<dbReference type="InterPro" id="IPR050399">
    <property type="entry name" value="HPr"/>
</dbReference>
<dbReference type="PANTHER" id="PTHR33705">
    <property type="entry name" value="PHOSPHOCARRIER PROTEIN HPR"/>
    <property type="match status" value="1"/>
</dbReference>
<dbReference type="NCBIfam" id="TIGR01003">
    <property type="entry name" value="PTS_HPr_family"/>
    <property type="match status" value="1"/>
</dbReference>
<dbReference type="PROSITE" id="PS51350">
    <property type="entry name" value="PTS_HPR_DOM"/>
    <property type="match status" value="1"/>
</dbReference>
<dbReference type="InterPro" id="IPR002114">
    <property type="entry name" value="PTS_HPr_Ser_P_site"/>
</dbReference>
<comment type="subcellular location">
    <subcellularLocation>
        <location evidence="1">Cytoplasm</location>
    </subcellularLocation>
</comment>
<dbReference type="PRINTS" id="PR00107">
    <property type="entry name" value="PHOSPHOCPHPR"/>
</dbReference>
<gene>
    <name evidence="6" type="primary">ptsH</name>
    <name evidence="6" type="ORF">Pla100_28710</name>
</gene>
<name>A0A5C6ADS5_9BACT</name>
<evidence type="ECO:0000313" key="7">
    <source>
        <dbReference type="Proteomes" id="UP000316213"/>
    </source>
</evidence>
<dbReference type="RefSeq" id="WP_146578316.1">
    <property type="nucleotide sequence ID" value="NZ_SJPM01000005.1"/>
</dbReference>
<dbReference type="Proteomes" id="UP000316213">
    <property type="component" value="Unassembled WGS sequence"/>
</dbReference>
<evidence type="ECO:0000313" key="6">
    <source>
        <dbReference type="EMBL" id="TWT96393.1"/>
    </source>
</evidence>
<accession>A0A5C6ADS5</accession>
<dbReference type="CDD" id="cd00367">
    <property type="entry name" value="PTS-HPr_like"/>
    <property type="match status" value="1"/>
</dbReference>
<dbReference type="SUPFAM" id="SSF55594">
    <property type="entry name" value="HPr-like"/>
    <property type="match status" value="1"/>
</dbReference>
<evidence type="ECO:0000256" key="1">
    <source>
        <dbReference type="ARBA" id="ARBA00004496"/>
    </source>
</evidence>
<evidence type="ECO:0000256" key="2">
    <source>
        <dbReference type="ARBA" id="ARBA00010736"/>
    </source>
</evidence>